<evidence type="ECO:0000313" key="1">
    <source>
        <dbReference type="EMBL" id="AAN15441.1"/>
    </source>
</evidence>
<name>Q8H196_ARATH</name>
<keyword evidence="1" id="KW-0687">Ribonucleoprotein</keyword>
<sequence>MAVGKNLATSSLRSQDEASFTIISLIFLRI</sequence>
<keyword evidence="1" id="KW-0689">Ribosomal protein</keyword>
<dbReference type="AlphaFoldDB" id="Q8H196"/>
<dbReference type="EMBL" id="BT000122">
    <property type="protein sequence ID" value="AAN15441.1"/>
    <property type="molecule type" value="mRNA"/>
</dbReference>
<dbReference type="GO" id="GO:0005840">
    <property type="term" value="C:ribosome"/>
    <property type="evidence" value="ECO:0007669"/>
    <property type="project" value="UniProtKB-KW"/>
</dbReference>
<protein>
    <submittedName>
        <fullName evidence="1">Putative S-phase-specific ribosomal protein</fullName>
    </submittedName>
</protein>
<organism evidence="1">
    <name type="scientific">Arabidopsis thaliana</name>
    <name type="common">Mouse-ear cress</name>
    <dbReference type="NCBI Taxonomy" id="3702"/>
    <lineage>
        <taxon>Eukaryota</taxon>
        <taxon>Viridiplantae</taxon>
        <taxon>Streptophyta</taxon>
        <taxon>Embryophyta</taxon>
        <taxon>Tracheophyta</taxon>
        <taxon>Spermatophyta</taxon>
        <taxon>Magnoliopsida</taxon>
        <taxon>eudicotyledons</taxon>
        <taxon>Gunneridae</taxon>
        <taxon>Pentapetalae</taxon>
        <taxon>rosids</taxon>
        <taxon>malvids</taxon>
        <taxon>Brassicales</taxon>
        <taxon>Brassicaceae</taxon>
        <taxon>Camelineae</taxon>
        <taxon>Arabidopsis</taxon>
    </lineage>
</organism>
<proteinExistence type="evidence at transcript level"/>
<gene>
    <name evidence="1" type="ordered locus">At4g34670</name>
</gene>
<reference evidence="1" key="1">
    <citation type="submission" date="2002-09" db="EMBL/GenBank/DDBJ databases">
        <authorList>
            <person name="Nguyen M."/>
            <person name="Karlin-Neumann G."/>
            <person name="Southwick A."/>
            <person name="Tripp M."/>
            <person name="Miranda M."/>
            <person name="Palm C.J."/>
            <person name="Bowser L."/>
            <person name="Jones T."/>
            <person name="Banh J."/>
            <person name="Carninci P."/>
            <person name="Chen H."/>
            <person name="Cheuk R."/>
            <person name="Chung M.K."/>
            <person name="Hayashizaki Y."/>
            <person name="Ishida J."/>
            <person name="Kamiya A."/>
            <person name="Kawai J."/>
            <person name="Kim C."/>
            <person name="Lin J."/>
            <person name="Liu S.X."/>
            <person name="Narusaka M."/>
            <person name="Pham P.K."/>
            <person name="Sakano H."/>
            <person name="Sakurai T."/>
            <person name="Satou M."/>
            <person name="Seki M."/>
            <person name="Shinn P."/>
            <person name="Yamada K."/>
            <person name="Shinozaki K."/>
            <person name="Ecker J."/>
            <person name="Theologis A."/>
            <person name="Davis R.W."/>
        </authorList>
    </citation>
    <scope>NUCLEOTIDE SEQUENCE</scope>
</reference>
<accession>Q8H196</accession>